<gene>
    <name evidence="10" type="ORF">DXA38_09710</name>
</gene>
<evidence type="ECO:0000256" key="8">
    <source>
        <dbReference type="ARBA" id="ARBA00023136"/>
    </source>
</evidence>
<dbReference type="PANTHER" id="PTHR32502">
    <property type="entry name" value="N-ACETYLGALACTOSAMINE PERMEASE II COMPONENT-RELATED"/>
    <property type="match status" value="1"/>
</dbReference>
<feature type="transmembrane region" description="Helical" evidence="9">
    <location>
        <begin position="26"/>
        <end position="44"/>
    </location>
</feature>
<evidence type="ECO:0000256" key="3">
    <source>
        <dbReference type="ARBA" id="ARBA00022475"/>
    </source>
</evidence>
<feature type="transmembrane region" description="Helical" evidence="9">
    <location>
        <begin position="136"/>
        <end position="160"/>
    </location>
</feature>
<dbReference type="AlphaFoldDB" id="A0A3E2VWG2"/>
<dbReference type="Proteomes" id="UP000260025">
    <property type="component" value="Unassembled WGS sequence"/>
</dbReference>
<keyword evidence="8 9" id="KW-0472">Membrane</keyword>
<evidence type="ECO:0000256" key="7">
    <source>
        <dbReference type="ARBA" id="ARBA00022989"/>
    </source>
</evidence>
<dbReference type="PROSITE" id="PS51106">
    <property type="entry name" value="PTS_EIIC_TYPE_4"/>
    <property type="match status" value="1"/>
</dbReference>
<dbReference type="GO" id="GO:0009401">
    <property type="term" value="P:phosphoenolpyruvate-dependent sugar phosphotransferase system"/>
    <property type="evidence" value="ECO:0007669"/>
    <property type="project" value="UniProtKB-KW"/>
</dbReference>
<comment type="subcellular location">
    <subcellularLocation>
        <location evidence="1">Cell membrane</location>
        <topology evidence="1">Multi-pass membrane protein</topology>
    </subcellularLocation>
</comment>
<feature type="transmembrane region" description="Helical" evidence="9">
    <location>
        <begin position="56"/>
        <end position="84"/>
    </location>
</feature>
<keyword evidence="4 10" id="KW-0762">Sugar transport</keyword>
<evidence type="ECO:0000256" key="9">
    <source>
        <dbReference type="SAM" id="Phobius"/>
    </source>
</evidence>
<keyword evidence="5" id="KW-0598">Phosphotransferase system</keyword>
<evidence type="ECO:0000313" key="11">
    <source>
        <dbReference type="Proteomes" id="UP000260025"/>
    </source>
</evidence>
<name>A0A3E2VWG2_CLOIN</name>
<proteinExistence type="predicted"/>
<dbReference type="PANTHER" id="PTHR32502:SF8">
    <property type="entry name" value="N-ACETYLGALACTOSAMINE PERMEASE IIC COMPONENT 1"/>
    <property type="match status" value="1"/>
</dbReference>
<organism evidence="10 11">
    <name type="scientific">Clostridium innocuum</name>
    <dbReference type="NCBI Taxonomy" id="1522"/>
    <lineage>
        <taxon>Bacteria</taxon>
        <taxon>Bacillati</taxon>
        <taxon>Bacillota</taxon>
        <taxon>Clostridia</taxon>
        <taxon>Eubacteriales</taxon>
        <taxon>Clostridiaceae</taxon>
        <taxon>Clostridium</taxon>
    </lineage>
</organism>
<dbReference type="GO" id="GO:0005886">
    <property type="term" value="C:plasma membrane"/>
    <property type="evidence" value="ECO:0007669"/>
    <property type="project" value="UniProtKB-SubCell"/>
</dbReference>
<accession>A0A3E2VWG2</accession>
<comment type="caution">
    <text evidence="10">The sequence shown here is derived from an EMBL/GenBank/DDBJ whole genome shotgun (WGS) entry which is preliminary data.</text>
</comment>
<dbReference type="InterPro" id="IPR050303">
    <property type="entry name" value="GatZ_KbaZ_carbometab"/>
</dbReference>
<feature type="transmembrane region" description="Helical" evidence="9">
    <location>
        <begin position="180"/>
        <end position="200"/>
    </location>
</feature>
<dbReference type="Pfam" id="PF03609">
    <property type="entry name" value="EII-Sor"/>
    <property type="match status" value="1"/>
</dbReference>
<evidence type="ECO:0000256" key="6">
    <source>
        <dbReference type="ARBA" id="ARBA00022692"/>
    </source>
</evidence>
<reference evidence="10 11" key="1">
    <citation type="submission" date="2018-08" db="EMBL/GenBank/DDBJ databases">
        <title>A genome reference for cultivated species of the human gut microbiota.</title>
        <authorList>
            <person name="Zou Y."/>
            <person name="Xue W."/>
            <person name="Luo G."/>
        </authorList>
    </citation>
    <scope>NUCLEOTIDE SEQUENCE [LARGE SCALE GENOMIC DNA]</scope>
    <source>
        <strain evidence="10 11">OF01-2LB</strain>
    </source>
</reference>
<keyword evidence="6 9" id="KW-0812">Transmembrane</keyword>
<sequence>MLIQAILVGIIAGWQLIDETFLWSSYTYRPLCIGFLIGLALGDVATGTITGASLELVFIGAISMGSYVPPDASLGTAIATAFVIHSGMDLGAALVVATPIAVISSGFKNIIYVTLSPVIKNFGIREAAKGNEKGIYISHFTMAFLLFIYRFFIAFAMFYFGADAVSSVLSELPEWVTTSFSIVSGALPAVGFAMLLNMVFNKKTLPYLFLGFILTSYLGMSMLGVLALSVIIVLLTVDWTNGGKEELADDTEF</sequence>
<evidence type="ECO:0000256" key="4">
    <source>
        <dbReference type="ARBA" id="ARBA00022597"/>
    </source>
</evidence>
<dbReference type="InterPro" id="IPR004700">
    <property type="entry name" value="PTS_IIC_man"/>
</dbReference>
<feature type="transmembrane region" description="Helical" evidence="9">
    <location>
        <begin position="90"/>
        <end position="115"/>
    </location>
</feature>
<keyword evidence="2" id="KW-0813">Transport</keyword>
<dbReference type="OrthoDB" id="9815089at2"/>
<dbReference type="EMBL" id="QVEV01000012">
    <property type="protein sequence ID" value="RGC15643.1"/>
    <property type="molecule type" value="Genomic_DNA"/>
</dbReference>
<dbReference type="RefSeq" id="WP_117443027.1">
    <property type="nucleotide sequence ID" value="NZ_JAKNHC010000011.1"/>
</dbReference>
<evidence type="ECO:0000256" key="5">
    <source>
        <dbReference type="ARBA" id="ARBA00022683"/>
    </source>
</evidence>
<protein>
    <submittedName>
        <fullName evidence="10">PTS sugar transporter subunit IIC</fullName>
    </submittedName>
</protein>
<keyword evidence="3" id="KW-1003">Cell membrane</keyword>
<feature type="transmembrane region" description="Helical" evidence="9">
    <location>
        <begin position="207"/>
        <end position="237"/>
    </location>
</feature>
<evidence type="ECO:0000256" key="1">
    <source>
        <dbReference type="ARBA" id="ARBA00004651"/>
    </source>
</evidence>
<evidence type="ECO:0000256" key="2">
    <source>
        <dbReference type="ARBA" id="ARBA00022448"/>
    </source>
</evidence>
<evidence type="ECO:0000313" key="10">
    <source>
        <dbReference type="EMBL" id="RGC15643.1"/>
    </source>
</evidence>
<keyword evidence="7 9" id="KW-1133">Transmembrane helix</keyword>